<evidence type="ECO:0000256" key="8">
    <source>
        <dbReference type="ARBA" id="ARBA00023224"/>
    </source>
</evidence>
<dbReference type="PRINTS" id="PR00663">
    <property type="entry name" value="GALANINR"/>
</dbReference>
<accession>A0A4W3JPZ4</accession>
<dbReference type="PROSITE" id="PS00237">
    <property type="entry name" value="G_PROTEIN_RECEP_F1_1"/>
    <property type="match status" value="1"/>
</dbReference>
<protein>
    <submittedName>
        <fullName evidence="12">Galanin receptor 1b</fullName>
    </submittedName>
</protein>
<evidence type="ECO:0000313" key="13">
    <source>
        <dbReference type="Proteomes" id="UP000314986"/>
    </source>
</evidence>
<evidence type="ECO:0000256" key="3">
    <source>
        <dbReference type="ARBA" id="ARBA00022989"/>
    </source>
</evidence>
<keyword evidence="5 10" id="KW-0472">Membrane</keyword>
<evidence type="ECO:0000256" key="7">
    <source>
        <dbReference type="ARBA" id="ARBA00023170"/>
    </source>
</evidence>
<evidence type="ECO:0000256" key="10">
    <source>
        <dbReference type="SAM" id="Phobius"/>
    </source>
</evidence>
<dbReference type="PROSITE" id="PS50262">
    <property type="entry name" value="G_PROTEIN_RECEP_F1_2"/>
    <property type="match status" value="1"/>
</dbReference>
<evidence type="ECO:0000256" key="2">
    <source>
        <dbReference type="ARBA" id="ARBA00022692"/>
    </source>
</evidence>
<name>A0A4W3JPZ4_CALMI</name>
<comment type="subcellular location">
    <subcellularLocation>
        <location evidence="1">Membrane</location>
        <topology evidence="1">Multi-pass membrane protein</topology>
    </subcellularLocation>
</comment>
<keyword evidence="13" id="KW-1185">Reference proteome</keyword>
<keyword evidence="4 9" id="KW-0297">G-protein coupled receptor</keyword>
<dbReference type="GO" id="GO:0004930">
    <property type="term" value="F:G protein-coupled receptor activity"/>
    <property type="evidence" value="ECO:0007669"/>
    <property type="project" value="UniProtKB-KW"/>
</dbReference>
<feature type="transmembrane region" description="Helical" evidence="10">
    <location>
        <begin position="247"/>
        <end position="269"/>
    </location>
</feature>
<dbReference type="Pfam" id="PF00001">
    <property type="entry name" value="7tm_1"/>
    <property type="match status" value="1"/>
</dbReference>
<dbReference type="AlphaFoldDB" id="A0A4W3JPZ4"/>
<evidence type="ECO:0000256" key="5">
    <source>
        <dbReference type="ARBA" id="ARBA00023136"/>
    </source>
</evidence>
<keyword evidence="7 9" id="KW-0675">Receptor</keyword>
<feature type="transmembrane region" description="Helical" evidence="10">
    <location>
        <begin position="67"/>
        <end position="95"/>
    </location>
</feature>
<dbReference type="Gene3D" id="1.20.1070.10">
    <property type="entry name" value="Rhodopsin 7-helix transmembrane proteins"/>
    <property type="match status" value="1"/>
</dbReference>
<keyword evidence="3 10" id="KW-1133">Transmembrane helix</keyword>
<comment type="similarity">
    <text evidence="9">Belongs to the G-protein coupled receptor 1 family.</text>
</comment>
<keyword evidence="8 9" id="KW-0807">Transducer</keyword>
<feature type="transmembrane region" description="Helical" evidence="10">
    <location>
        <begin position="31"/>
        <end position="55"/>
    </location>
</feature>
<dbReference type="PRINTS" id="PR00237">
    <property type="entry name" value="GPCRRHODOPSN"/>
</dbReference>
<dbReference type="SMART" id="SM01381">
    <property type="entry name" value="7TM_GPCR_Srsx"/>
    <property type="match status" value="1"/>
</dbReference>
<reference evidence="13" key="3">
    <citation type="journal article" date="2014" name="Nature">
        <title>Elephant shark genome provides unique insights into gnathostome evolution.</title>
        <authorList>
            <consortium name="International Elephant Shark Genome Sequencing Consortium"/>
            <person name="Venkatesh B."/>
            <person name="Lee A.P."/>
            <person name="Ravi V."/>
            <person name="Maurya A.K."/>
            <person name="Lian M.M."/>
            <person name="Swann J.B."/>
            <person name="Ohta Y."/>
            <person name="Flajnik M.F."/>
            <person name="Sutoh Y."/>
            <person name="Kasahara M."/>
            <person name="Hoon S."/>
            <person name="Gangu V."/>
            <person name="Roy S.W."/>
            <person name="Irimia M."/>
            <person name="Korzh V."/>
            <person name="Kondrychyn I."/>
            <person name="Lim Z.W."/>
            <person name="Tay B.H."/>
            <person name="Tohari S."/>
            <person name="Kong K.W."/>
            <person name="Ho S."/>
            <person name="Lorente-Galdos B."/>
            <person name="Quilez J."/>
            <person name="Marques-Bonet T."/>
            <person name="Raney B.J."/>
            <person name="Ingham P.W."/>
            <person name="Tay A."/>
            <person name="Hillier L.W."/>
            <person name="Minx P."/>
            <person name="Boehm T."/>
            <person name="Wilson R.K."/>
            <person name="Brenner S."/>
            <person name="Warren W.C."/>
        </authorList>
    </citation>
    <scope>NUCLEOTIDE SEQUENCE [LARGE SCALE GENOMIC DNA]</scope>
</reference>
<evidence type="ECO:0000256" key="4">
    <source>
        <dbReference type="ARBA" id="ARBA00023040"/>
    </source>
</evidence>
<evidence type="ECO:0000259" key="11">
    <source>
        <dbReference type="PROSITE" id="PS50262"/>
    </source>
</evidence>
<reference evidence="13" key="1">
    <citation type="journal article" date="2006" name="Science">
        <title>Ancient noncoding elements conserved in the human genome.</title>
        <authorList>
            <person name="Venkatesh B."/>
            <person name="Kirkness E.F."/>
            <person name="Loh Y.H."/>
            <person name="Halpern A.L."/>
            <person name="Lee A.P."/>
            <person name="Johnson J."/>
            <person name="Dandona N."/>
            <person name="Viswanathan L.D."/>
            <person name="Tay A."/>
            <person name="Venter J.C."/>
            <person name="Strausberg R.L."/>
            <person name="Brenner S."/>
        </authorList>
    </citation>
    <scope>NUCLEOTIDE SEQUENCE [LARGE SCALE GENOMIC DNA]</scope>
</reference>
<proteinExistence type="inferred from homology"/>
<feature type="transmembrane region" description="Helical" evidence="10">
    <location>
        <begin position="149"/>
        <end position="169"/>
    </location>
</feature>
<reference evidence="12" key="5">
    <citation type="submission" date="2025-09" db="UniProtKB">
        <authorList>
            <consortium name="Ensembl"/>
        </authorList>
    </citation>
    <scope>IDENTIFICATION</scope>
</reference>
<evidence type="ECO:0000256" key="6">
    <source>
        <dbReference type="ARBA" id="ARBA00023157"/>
    </source>
</evidence>
<dbReference type="InterPro" id="IPR017452">
    <property type="entry name" value="GPCR_Rhodpsn_7TM"/>
</dbReference>
<dbReference type="Ensembl" id="ENSCMIT00000046217.1">
    <property type="protein sequence ID" value="ENSCMIP00000045564.1"/>
    <property type="gene ID" value="ENSCMIG00000018793.1"/>
</dbReference>
<keyword evidence="6" id="KW-1015">Disulfide bond</keyword>
<dbReference type="PANTHER" id="PTHR45695">
    <property type="entry name" value="LEUCOKININ RECEPTOR-RELATED"/>
    <property type="match status" value="1"/>
</dbReference>
<dbReference type="GO" id="GO:0005886">
    <property type="term" value="C:plasma membrane"/>
    <property type="evidence" value="ECO:0007669"/>
    <property type="project" value="TreeGrafter"/>
</dbReference>
<keyword evidence="2 9" id="KW-0812">Transmembrane</keyword>
<reference evidence="12" key="4">
    <citation type="submission" date="2025-08" db="UniProtKB">
        <authorList>
            <consortium name="Ensembl"/>
        </authorList>
    </citation>
    <scope>IDENTIFICATION</scope>
</reference>
<dbReference type="InterPro" id="IPR000276">
    <property type="entry name" value="GPCR_Rhodpsn"/>
</dbReference>
<dbReference type="SUPFAM" id="SSF81321">
    <property type="entry name" value="Family A G protein-coupled receptor-like"/>
    <property type="match status" value="1"/>
</dbReference>
<sequence>CVELLALNFSGGTPRRADRGVGAGVGGPEAMIVPVAFGLVFVLGLVGNGLVLAVLGRAKPGRARSVTNVLVLNLSLADLSFLVLCVPFQATIYTLPEWVFGALLCKWVHYFVTVTMLVSVFTLGAMAVDRYLAVVRARRSQGVRNTRNAALGVAAIWGLSLLLAVPVPWHQALLTGVQQAPNRTFCWEQWADRTHKQVYKATVLVVGYLLPLALICCCYAKVLFHLHRKIKNISKKSRRSKKKTAKTVMLVVAAFLLSWLPHHIITMWVAFGNFPITDASFVFRIIAHCMVYGNSCINPIIYAFLSENFRKACQQVFTCKCFLPPPIEEKVVRIRMETFSTTHSITNA</sequence>
<feature type="transmembrane region" description="Helical" evidence="10">
    <location>
        <begin position="281"/>
        <end position="305"/>
    </location>
</feature>
<dbReference type="InterPro" id="IPR000405">
    <property type="entry name" value="Galanin_rcpt"/>
</dbReference>
<feature type="transmembrane region" description="Helical" evidence="10">
    <location>
        <begin position="107"/>
        <end position="128"/>
    </location>
</feature>
<organism evidence="12 13">
    <name type="scientific">Callorhinchus milii</name>
    <name type="common">Ghost shark</name>
    <dbReference type="NCBI Taxonomy" id="7868"/>
    <lineage>
        <taxon>Eukaryota</taxon>
        <taxon>Metazoa</taxon>
        <taxon>Chordata</taxon>
        <taxon>Craniata</taxon>
        <taxon>Vertebrata</taxon>
        <taxon>Chondrichthyes</taxon>
        <taxon>Holocephali</taxon>
        <taxon>Chimaeriformes</taxon>
        <taxon>Callorhinchidae</taxon>
        <taxon>Callorhinchus</taxon>
    </lineage>
</organism>
<dbReference type="Proteomes" id="UP000314986">
    <property type="component" value="Unassembled WGS sequence"/>
</dbReference>
<dbReference type="PANTHER" id="PTHR45695:SF25">
    <property type="entry name" value="GALANIN RECEPTOR 1"/>
    <property type="match status" value="1"/>
</dbReference>
<reference evidence="13" key="2">
    <citation type="journal article" date="2007" name="PLoS Biol.">
        <title>Survey sequencing and comparative analysis of the elephant shark (Callorhinchus milii) genome.</title>
        <authorList>
            <person name="Venkatesh B."/>
            <person name="Kirkness E.F."/>
            <person name="Loh Y.H."/>
            <person name="Halpern A.L."/>
            <person name="Lee A.P."/>
            <person name="Johnson J."/>
            <person name="Dandona N."/>
            <person name="Viswanathan L.D."/>
            <person name="Tay A."/>
            <person name="Venter J.C."/>
            <person name="Strausberg R.L."/>
            <person name="Brenner S."/>
        </authorList>
    </citation>
    <scope>NUCLEOTIDE SEQUENCE [LARGE SCALE GENOMIC DNA]</scope>
</reference>
<dbReference type="GeneTree" id="ENSGT01150000286969"/>
<feature type="transmembrane region" description="Helical" evidence="10">
    <location>
        <begin position="205"/>
        <end position="226"/>
    </location>
</feature>
<evidence type="ECO:0000256" key="9">
    <source>
        <dbReference type="RuleBase" id="RU000688"/>
    </source>
</evidence>
<feature type="domain" description="G-protein coupled receptors family 1 profile" evidence="11">
    <location>
        <begin position="47"/>
        <end position="302"/>
    </location>
</feature>
<evidence type="ECO:0000313" key="12">
    <source>
        <dbReference type="Ensembl" id="ENSCMIP00000045564.1"/>
    </source>
</evidence>
<evidence type="ECO:0000256" key="1">
    <source>
        <dbReference type="ARBA" id="ARBA00004141"/>
    </source>
</evidence>